<feature type="region of interest" description="Disordered" evidence="1">
    <location>
        <begin position="1"/>
        <end position="35"/>
    </location>
</feature>
<reference evidence="2" key="2">
    <citation type="submission" date="2020-11" db="EMBL/GenBank/DDBJ databases">
        <authorList>
            <person name="McCartney M.A."/>
            <person name="Auch B."/>
            <person name="Kono T."/>
            <person name="Mallez S."/>
            <person name="Becker A."/>
            <person name="Gohl D.M."/>
            <person name="Silverstein K.A.T."/>
            <person name="Koren S."/>
            <person name="Bechman K.B."/>
            <person name="Herman A."/>
            <person name="Abrahante J.E."/>
            <person name="Garbe J."/>
        </authorList>
    </citation>
    <scope>NUCLEOTIDE SEQUENCE</scope>
    <source>
        <strain evidence="2">Duluth1</strain>
        <tissue evidence="2">Whole animal</tissue>
    </source>
</reference>
<gene>
    <name evidence="2" type="ORF">DPMN_122851</name>
</gene>
<accession>A0A9D4GQG2</accession>
<name>A0A9D4GQG2_DREPO</name>
<evidence type="ECO:0000256" key="1">
    <source>
        <dbReference type="SAM" id="MobiDB-lite"/>
    </source>
</evidence>
<sequence>METLESGSGRQPASDRDTERIDIPPSRYRRSGLDDPDVCVTVSGIVRQDGEDILTKANDIIKALGNDVLTQGQIMGATRLRSYIYDRPPLIEISFRNVEEKILVFRSKSLLKEKAPYKNVYIKSSKSHAERMIELNARTLG</sequence>
<evidence type="ECO:0000313" key="3">
    <source>
        <dbReference type="Proteomes" id="UP000828390"/>
    </source>
</evidence>
<organism evidence="2 3">
    <name type="scientific">Dreissena polymorpha</name>
    <name type="common">Zebra mussel</name>
    <name type="synonym">Mytilus polymorpha</name>
    <dbReference type="NCBI Taxonomy" id="45954"/>
    <lineage>
        <taxon>Eukaryota</taxon>
        <taxon>Metazoa</taxon>
        <taxon>Spiralia</taxon>
        <taxon>Lophotrochozoa</taxon>
        <taxon>Mollusca</taxon>
        <taxon>Bivalvia</taxon>
        <taxon>Autobranchia</taxon>
        <taxon>Heteroconchia</taxon>
        <taxon>Euheterodonta</taxon>
        <taxon>Imparidentia</taxon>
        <taxon>Neoheterodontei</taxon>
        <taxon>Myida</taxon>
        <taxon>Dreissenoidea</taxon>
        <taxon>Dreissenidae</taxon>
        <taxon>Dreissena</taxon>
    </lineage>
</organism>
<comment type="caution">
    <text evidence="2">The sequence shown here is derived from an EMBL/GenBank/DDBJ whole genome shotgun (WGS) entry which is preliminary data.</text>
</comment>
<reference evidence="2" key="1">
    <citation type="journal article" date="2019" name="bioRxiv">
        <title>The Genome of the Zebra Mussel, Dreissena polymorpha: A Resource for Invasive Species Research.</title>
        <authorList>
            <person name="McCartney M.A."/>
            <person name="Auch B."/>
            <person name="Kono T."/>
            <person name="Mallez S."/>
            <person name="Zhang Y."/>
            <person name="Obille A."/>
            <person name="Becker A."/>
            <person name="Abrahante J.E."/>
            <person name="Garbe J."/>
            <person name="Badalamenti J.P."/>
            <person name="Herman A."/>
            <person name="Mangelson H."/>
            <person name="Liachko I."/>
            <person name="Sullivan S."/>
            <person name="Sone E.D."/>
            <person name="Koren S."/>
            <person name="Silverstein K.A.T."/>
            <person name="Beckman K.B."/>
            <person name="Gohl D.M."/>
        </authorList>
    </citation>
    <scope>NUCLEOTIDE SEQUENCE</scope>
    <source>
        <strain evidence="2">Duluth1</strain>
        <tissue evidence="2">Whole animal</tissue>
    </source>
</reference>
<keyword evidence="3" id="KW-1185">Reference proteome</keyword>
<feature type="compositionally biased region" description="Polar residues" evidence="1">
    <location>
        <begin position="1"/>
        <end position="11"/>
    </location>
</feature>
<protein>
    <submittedName>
        <fullName evidence="2">Uncharacterized protein</fullName>
    </submittedName>
</protein>
<dbReference type="Proteomes" id="UP000828390">
    <property type="component" value="Unassembled WGS sequence"/>
</dbReference>
<proteinExistence type="predicted"/>
<feature type="compositionally biased region" description="Basic and acidic residues" evidence="1">
    <location>
        <begin position="13"/>
        <end position="22"/>
    </location>
</feature>
<dbReference type="EMBL" id="JAIWYP010000005">
    <property type="protein sequence ID" value="KAH3821093.1"/>
    <property type="molecule type" value="Genomic_DNA"/>
</dbReference>
<dbReference type="AlphaFoldDB" id="A0A9D4GQG2"/>
<evidence type="ECO:0000313" key="2">
    <source>
        <dbReference type="EMBL" id="KAH3821093.1"/>
    </source>
</evidence>